<dbReference type="Proteomes" id="UP001243757">
    <property type="component" value="Unassembled WGS sequence"/>
</dbReference>
<feature type="zinc finger region" description="CHC2-type" evidence="12">
    <location>
        <begin position="43"/>
        <end position="67"/>
    </location>
</feature>
<dbReference type="Pfam" id="PF10410">
    <property type="entry name" value="DnaB_bind"/>
    <property type="match status" value="1"/>
</dbReference>
<keyword evidence="9" id="KW-0460">Magnesium</keyword>
<evidence type="ECO:0000313" key="16">
    <source>
        <dbReference type="EMBL" id="MDK3019469.1"/>
    </source>
</evidence>
<gene>
    <name evidence="12 16" type="primary">dnaG</name>
    <name evidence="16" type="ORF">QO033_17440</name>
</gene>
<keyword evidence="2 12" id="KW-0639">Primosome</keyword>
<dbReference type="Pfam" id="PF08275">
    <property type="entry name" value="DNAG_N"/>
    <property type="match status" value="1"/>
</dbReference>
<dbReference type="InterPro" id="IPR006171">
    <property type="entry name" value="TOPRIM_dom"/>
</dbReference>
<dbReference type="EC" id="2.7.7.101" evidence="12"/>
<evidence type="ECO:0000256" key="3">
    <source>
        <dbReference type="ARBA" id="ARBA00022679"/>
    </source>
</evidence>
<dbReference type="Gene3D" id="3.90.580.10">
    <property type="entry name" value="Zinc finger, CHC2-type domain"/>
    <property type="match status" value="1"/>
</dbReference>
<dbReference type="CDD" id="cd03364">
    <property type="entry name" value="TOPRIM_DnaG_primases"/>
    <property type="match status" value="1"/>
</dbReference>
<keyword evidence="11 12" id="KW-0804">Transcription</keyword>
<dbReference type="PROSITE" id="PS50880">
    <property type="entry name" value="TOPRIM"/>
    <property type="match status" value="1"/>
</dbReference>
<dbReference type="SUPFAM" id="SSF57783">
    <property type="entry name" value="Zinc beta-ribbon"/>
    <property type="match status" value="1"/>
</dbReference>
<dbReference type="Gene3D" id="3.90.980.10">
    <property type="entry name" value="DNA primase, catalytic core, N-terminal domain"/>
    <property type="match status" value="1"/>
</dbReference>
<keyword evidence="4 12" id="KW-0548">Nucleotidyltransferase</keyword>
<dbReference type="PANTHER" id="PTHR30313:SF2">
    <property type="entry name" value="DNA PRIMASE"/>
    <property type="match status" value="1"/>
</dbReference>
<proteinExistence type="inferred from homology"/>
<dbReference type="InterPro" id="IPR034151">
    <property type="entry name" value="TOPRIM_DnaG_bac"/>
</dbReference>
<comment type="cofactor">
    <cofactor evidence="12 13">
        <name>Zn(2+)</name>
        <dbReference type="ChEBI" id="CHEBI:29105"/>
    </cofactor>
    <text evidence="12 13">Binds 1 zinc ion per monomer.</text>
</comment>
<evidence type="ECO:0000256" key="6">
    <source>
        <dbReference type="ARBA" id="ARBA00022723"/>
    </source>
</evidence>
<dbReference type="InterPro" id="IPR013264">
    <property type="entry name" value="DNAG_N"/>
</dbReference>
<comment type="caution">
    <text evidence="16">The sequence shown here is derived from an EMBL/GenBank/DDBJ whole genome shotgun (WGS) entry which is preliminary data.</text>
</comment>
<dbReference type="PANTHER" id="PTHR30313">
    <property type="entry name" value="DNA PRIMASE"/>
    <property type="match status" value="1"/>
</dbReference>
<evidence type="ECO:0000259" key="15">
    <source>
        <dbReference type="PROSITE" id="PS50880"/>
    </source>
</evidence>
<feature type="domain" description="Toprim" evidence="15">
    <location>
        <begin position="262"/>
        <end position="344"/>
    </location>
</feature>
<evidence type="ECO:0000256" key="8">
    <source>
        <dbReference type="ARBA" id="ARBA00022833"/>
    </source>
</evidence>
<evidence type="ECO:0000256" key="9">
    <source>
        <dbReference type="ARBA" id="ARBA00022842"/>
    </source>
</evidence>
<keyword evidence="7 12" id="KW-0863">Zinc-finger</keyword>
<dbReference type="SMART" id="SM00400">
    <property type="entry name" value="ZnF_CHCC"/>
    <property type="match status" value="1"/>
</dbReference>
<dbReference type="InterPro" id="IPR002694">
    <property type="entry name" value="Znf_CHC2"/>
</dbReference>
<comment type="catalytic activity">
    <reaction evidence="12">
        <text>ssDNA + n NTP = ssDNA/pppN(pN)n-1 hybrid + (n-1) diphosphate.</text>
        <dbReference type="EC" id="2.7.7.101"/>
    </reaction>
</comment>
<organism evidence="16 17">
    <name type="scientific">Pseudodonghicola flavimaris</name>
    <dbReference type="NCBI Taxonomy" id="3050036"/>
    <lineage>
        <taxon>Bacteria</taxon>
        <taxon>Pseudomonadati</taxon>
        <taxon>Pseudomonadota</taxon>
        <taxon>Alphaproteobacteria</taxon>
        <taxon>Rhodobacterales</taxon>
        <taxon>Paracoccaceae</taxon>
        <taxon>Pseudodonghicola</taxon>
    </lineage>
</organism>
<evidence type="ECO:0000256" key="1">
    <source>
        <dbReference type="ARBA" id="ARBA00022478"/>
    </source>
</evidence>
<sequence>MSLPPGFLDELRNRTSLTQVVGRKVMWDTRKSNQGKGDMWAPCPFHHEKSASFHVDDRKGFYYCFGCHAKGDAISFVKETENVSFMEAVEILAREAGMELPKRDPRAQQKADRRSQLAEVMEQAVQIFRLQLRTGVAGPARDYLTRRGLSPAALERWEIGFAPEGWQHLWDQLRAKGVEEELILGAGLAKPSTKGGKPYDTFRNRIMFPIRDARGRAIAFGGRAMDPNDNAKYLNSPETDLFDKGRSLFNHGPARVAAGKGMPLIVAEGYMDVIALSEAGFQAAVAPLGTAVTDNQLQMLWRIADEPIIALDGDKAGINAALRLIDLALPLLEAGKSLRFALMPDGQDPDDLIRAEGAGAVQAVLDQAQPMVNLLWQRETEGRNFDSPERRAALDKALREKLRLIRDPSIRSHYGEAIKDLRWELFRSRKPAREAFVPGGGGGKGGGKPGRGARAPWAGRGQPLAPQPSTKTSLLVAAGEQAETQLREAVILATAILAPGLVPEFEHRIERMTCSDPDHALLRDLILRHADEASEALKDRIAAAAGPEALENLFALRHVAISPCVRKPGDIDLARMTLAEELAKLEARRGLYAEVAEAEEELTGMADEAVTWRLGQAARERDRAMRSAGAENKVEYDTGENGARINREERDAFDDLLSRISYSKSGR</sequence>
<dbReference type="SUPFAM" id="SSF56731">
    <property type="entry name" value="DNA primase core"/>
    <property type="match status" value="1"/>
</dbReference>
<dbReference type="RefSeq" id="WP_284482243.1">
    <property type="nucleotide sequence ID" value="NZ_JASNJD010000015.1"/>
</dbReference>
<feature type="region of interest" description="Disordered" evidence="14">
    <location>
        <begin position="434"/>
        <end position="469"/>
    </location>
</feature>
<dbReference type="InterPro" id="IPR006295">
    <property type="entry name" value="DNA_primase_DnaG"/>
</dbReference>
<dbReference type="InterPro" id="IPR036977">
    <property type="entry name" value="DNA_primase_Znf_CHC2"/>
</dbReference>
<feature type="compositionally biased region" description="Low complexity" evidence="14">
    <location>
        <begin position="452"/>
        <end position="461"/>
    </location>
</feature>
<keyword evidence="8 12" id="KW-0862">Zinc</keyword>
<comment type="similarity">
    <text evidence="12 13">Belongs to the DnaG primase family.</text>
</comment>
<dbReference type="Gene3D" id="3.40.1360.10">
    <property type="match status" value="1"/>
</dbReference>
<comment type="domain">
    <text evidence="12">Contains an N-terminal zinc-binding domain, a central core domain that contains the primase activity, and a C-terminal DnaB-binding domain.</text>
</comment>
<evidence type="ECO:0000256" key="10">
    <source>
        <dbReference type="ARBA" id="ARBA00023125"/>
    </source>
</evidence>
<keyword evidence="5 12" id="KW-0235">DNA replication</keyword>
<protein>
    <recommendedName>
        <fullName evidence="12 13">DNA primase</fullName>
        <ecNumber evidence="12">2.7.7.101</ecNumber>
    </recommendedName>
</protein>
<dbReference type="InterPro" id="IPR019475">
    <property type="entry name" value="DNA_primase_DnaB-bd"/>
</dbReference>
<dbReference type="InterPro" id="IPR030846">
    <property type="entry name" value="DnaG_bac"/>
</dbReference>
<feature type="compositionally biased region" description="Gly residues" evidence="14">
    <location>
        <begin position="438"/>
        <end position="450"/>
    </location>
</feature>
<evidence type="ECO:0000256" key="11">
    <source>
        <dbReference type="ARBA" id="ARBA00023163"/>
    </source>
</evidence>
<keyword evidence="6 12" id="KW-0479">Metal-binding</keyword>
<evidence type="ECO:0000256" key="13">
    <source>
        <dbReference type="PIRNR" id="PIRNR002811"/>
    </source>
</evidence>
<accession>A0ABT7F4Y0</accession>
<dbReference type="Pfam" id="PF13155">
    <property type="entry name" value="Toprim_2"/>
    <property type="match status" value="1"/>
</dbReference>
<dbReference type="InterPro" id="IPR050219">
    <property type="entry name" value="DnaG_primase"/>
</dbReference>
<keyword evidence="3 12" id="KW-0808">Transferase</keyword>
<keyword evidence="10 12" id="KW-0238">DNA-binding</keyword>
<keyword evidence="17" id="KW-1185">Reference proteome</keyword>
<evidence type="ECO:0000256" key="4">
    <source>
        <dbReference type="ARBA" id="ARBA00022695"/>
    </source>
</evidence>
<evidence type="ECO:0000256" key="5">
    <source>
        <dbReference type="ARBA" id="ARBA00022705"/>
    </source>
</evidence>
<evidence type="ECO:0000256" key="2">
    <source>
        <dbReference type="ARBA" id="ARBA00022515"/>
    </source>
</evidence>
<dbReference type="HAMAP" id="MF_00974">
    <property type="entry name" value="DNA_primase_DnaG"/>
    <property type="match status" value="1"/>
</dbReference>
<reference evidence="16 17" key="1">
    <citation type="submission" date="2023-05" db="EMBL/GenBank/DDBJ databases">
        <title>Pseudodonghicola sp. nov.</title>
        <authorList>
            <person name="Huang J."/>
        </authorList>
    </citation>
    <scope>NUCLEOTIDE SEQUENCE [LARGE SCALE GENOMIC DNA]</scope>
    <source>
        <strain evidence="16 17">IC7</strain>
    </source>
</reference>
<dbReference type="Pfam" id="PF01807">
    <property type="entry name" value="Zn_ribbon_DnaG"/>
    <property type="match status" value="1"/>
</dbReference>
<dbReference type="SMART" id="SM00493">
    <property type="entry name" value="TOPRIM"/>
    <property type="match status" value="1"/>
</dbReference>
<comment type="function">
    <text evidence="12 13">RNA polymerase that catalyzes the synthesis of short RNA molecules used as primers for DNA polymerase during DNA replication.</text>
</comment>
<dbReference type="NCBIfam" id="TIGR01391">
    <property type="entry name" value="dnaG"/>
    <property type="match status" value="1"/>
</dbReference>
<dbReference type="EMBL" id="JASNJD010000015">
    <property type="protein sequence ID" value="MDK3019469.1"/>
    <property type="molecule type" value="Genomic_DNA"/>
</dbReference>
<evidence type="ECO:0000256" key="7">
    <source>
        <dbReference type="ARBA" id="ARBA00022771"/>
    </source>
</evidence>
<evidence type="ECO:0000256" key="12">
    <source>
        <dbReference type="HAMAP-Rule" id="MF_00974"/>
    </source>
</evidence>
<evidence type="ECO:0000256" key="14">
    <source>
        <dbReference type="SAM" id="MobiDB-lite"/>
    </source>
</evidence>
<dbReference type="PIRSF" id="PIRSF002811">
    <property type="entry name" value="DnaG"/>
    <property type="match status" value="1"/>
</dbReference>
<evidence type="ECO:0000313" key="17">
    <source>
        <dbReference type="Proteomes" id="UP001243757"/>
    </source>
</evidence>
<dbReference type="InterPro" id="IPR037068">
    <property type="entry name" value="DNA_primase_core_N_sf"/>
</dbReference>
<keyword evidence="1 12" id="KW-0240">DNA-directed RNA polymerase</keyword>
<comment type="subunit">
    <text evidence="12">Monomer. Interacts with DnaB.</text>
</comment>
<name>A0ABT7F4Y0_9RHOB</name>